<dbReference type="GO" id="GO:0005524">
    <property type="term" value="F:ATP binding"/>
    <property type="evidence" value="ECO:0007669"/>
    <property type="project" value="UniProtKB-KW"/>
</dbReference>
<dbReference type="PANTHER" id="PTHR16305:SF28">
    <property type="entry name" value="GUANYLATE CYCLASE DOMAIN-CONTAINING PROTEIN"/>
    <property type="match status" value="1"/>
</dbReference>
<dbReference type="GO" id="GO:0004016">
    <property type="term" value="F:adenylate cyclase activity"/>
    <property type="evidence" value="ECO:0007669"/>
    <property type="project" value="TreeGrafter"/>
</dbReference>
<dbReference type="GO" id="GO:0005737">
    <property type="term" value="C:cytoplasm"/>
    <property type="evidence" value="ECO:0007669"/>
    <property type="project" value="TreeGrafter"/>
</dbReference>
<evidence type="ECO:0000256" key="1">
    <source>
        <dbReference type="ARBA" id="ARBA00022741"/>
    </source>
</evidence>
<organism evidence="3 4">
    <name type="scientific">Kouleothrix aurantiaca</name>
    <dbReference type="NCBI Taxonomy" id="186479"/>
    <lineage>
        <taxon>Bacteria</taxon>
        <taxon>Bacillati</taxon>
        <taxon>Chloroflexota</taxon>
        <taxon>Chloroflexia</taxon>
        <taxon>Chloroflexales</taxon>
        <taxon>Roseiflexineae</taxon>
        <taxon>Roseiflexaceae</taxon>
        <taxon>Kouleothrix</taxon>
    </lineage>
</organism>
<feature type="non-terminal residue" evidence="3">
    <location>
        <position position="301"/>
    </location>
</feature>
<protein>
    <recommendedName>
        <fullName evidence="5">Orc1-like AAA ATPase domain-containing protein</fullName>
    </recommendedName>
</protein>
<evidence type="ECO:0000313" key="3">
    <source>
        <dbReference type="EMBL" id="KPV48433.1"/>
    </source>
</evidence>
<dbReference type="InterPro" id="IPR027417">
    <property type="entry name" value="P-loop_NTPase"/>
</dbReference>
<evidence type="ECO:0008006" key="5">
    <source>
        <dbReference type="Google" id="ProtNLM"/>
    </source>
</evidence>
<dbReference type="AlphaFoldDB" id="A0A0P9H352"/>
<comment type="caution">
    <text evidence="3">The sequence shown here is derived from an EMBL/GenBank/DDBJ whole genome shotgun (WGS) entry which is preliminary data.</text>
</comment>
<reference evidence="3 4" key="1">
    <citation type="submission" date="2015-09" db="EMBL/GenBank/DDBJ databases">
        <title>Draft genome sequence of Kouleothrix aurantiaca JCM 19913.</title>
        <authorList>
            <person name="Hemp J."/>
        </authorList>
    </citation>
    <scope>NUCLEOTIDE SEQUENCE [LARGE SCALE GENOMIC DNA]</scope>
    <source>
        <strain evidence="3 4">COM-B</strain>
    </source>
</reference>
<sequence length="301" mass="32955">PLLGLDLPENAFTQSLAPQFRQSALYALLLECLQAAAREAADEGSGLLLVLDNLQWIDAASHELLEQVGRVCAALPVLIVLAYRPPRLQRLQEPRVEALEHFTGIPLAPLAAAAAEQVLRAKLAQLLPDHHGTVPPRLIEQISARSQGNPFAIEGLLTYLHSRGIDPWNQAAVAALDLPFNLRALVLSRIDQLSEHQKALLKVASVIGRRFSVGWLSGAAPALGQNAALQESLEELSQVELTALAEREPELAYLFTQIITQEVTYDSLTSRARADLHGQLARFLERIDGGQNLDLLAFRYD</sequence>
<keyword evidence="1" id="KW-0547">Nucleotide-binding</keyword>
<dbReference type="EMBL" id="LJCR01002658">
    <property type="protein sequence ID" value="KPV48433.1"/>
    <property type="molecule type" value="Genomic_DNA"/>
</dbReference>
<accession>A0A0P9H352</accession>
<feature type="non-terminal residue" evidence="3">
    <location>
        <position position="1"/>
    </location>
</feature>
<dbReference type="Proteomes" id="UP000050509">
    <property type="component" value="Unassembled WGS sequence"/>
</dbReference>
<evidence type="ECO:0000256" key="2">
    <source>
        <dbReference type="ARBA" id="ARBA00022840"/>
    </source>
</evidence>
<keyword evidence="2" id="KW-0067">ATP-binding</keyword>
<evidence type="ECO:0000313" key="4">
    <source>
        <dbReference type="Proteomes" id="UP000050509"/>
    </source>
</evidence>
<gene>
    <name evidence="3" type="ORF">SE17_38105</name>
</gene>
<proteinExistence type="predicted"/>
<name>A0A0P9H352_9CHLR</name>
<dbReference type="PANTHER" id="PTHR16305">
    <property type="entry name" value="TESTICULAR SOLUBLE ADENYLYL CYCLASE"/>
    <property type="match status" value="1"/>
</dbReference>
<dbReference type="SUPFAM" id="SSF52540">
    <property type="entry name" value="P-loop containing nucleoside triphosphate hydrolases"/>
    <property type="match status" value="1"/>
</dbReference>
<keyword evidence="4" id="KW-1185">Reference proteome</keyword>